<evidence type="ECO:0000313" key="4">
    <source>
        <dbReference type="Proteomes" id="UP000823736"/>
    </source>
</evidence>
<dbReference type="Proteomes" id="UP000823736">
    <property type="component" value="Unassembled WGS sequence"/>
</dbReference>
<accession>A0A8T4GUQ5</accession>
<evidence type="ECO:0000259" key="2">
    <source>
        <dbReference type="SMART" id="SM00491"/>
    </source>
</evidence>
<keyword evidence="3" id="KW-0067">ATP-binding</keyword>
<keyword evidence="3" id="KW-0547">Nucleotide-binding</keyword>
<dbReference type="InterPro" id="IPR006555">
    <property type="entry name" value="ATP-dep_Helicase_C"/>
</dbReference>
<protein>
    <submittedName>
        <fullName evidence="3">Rad3-related DNA helicase</fullName>
    </submittedName>
</protein>
<dbReference type="PANTHER" id="PTHR11472">
    <property type="entry name" value="DNA REPAIR DEAD HELICASE RAD3/XP-D SUBFAMILY MEMBER"/>
    <property type="match status" value="1"/>
</dbReference>
<name>A0A8T4GUQ5_9EURY</name>
<keyword evidence="3" id="KW-0378">Hydrolase</keyword>
<feature type="domain" description="ATP-dependent helicase C-terminal" evidence="2">
    <location>
        <begin position="393"/>
        <end position="516"/>
    </location>
</feature>
<dbReference type="Pfam" id="PF13307">
    <property type="entry name" value="Helicase_C_2"/>
    <property type="match status" value="1"/>
</dbReference>
<evidence type="ECO:0000256" key="1">
    <source>
        <dbReference type="SAM" id="MobiDB-lite"/>
    </source>
</evidence>
<dbReference type="InterPro" id="IPR045028">
    <property type="entry name" value="DinG/Rad3-like"/>
</dbReference>
<reference evidence="3" key="1">
    <citation type="submission" date="2021-03" db="EMBL/GenBank/DDBJ databases">
        <title>Genomic Encyclopedia of Type Strains, Phase IV (KMG-IV): sequencing the most valuable type-strain genomes for metagenomic binning, comparative biology and taxonomic classification.</title>
        <authorList>
            <person name="Goeker M."/>
        </authorList>
    </citation>
    <scope>NUCLEOTIDE SEQUENCE</scope>
    <source>
        <strain evidence="3">DSM 26232</strain>
    </source>
</reference>
<feature type="compositionally biased region" description="Basic and acidic residues" evidence="1">
    <location>
        <begin position="608"/>
        <end position="619"/>
    </location>
</feature>
<feature type="compositionally biased region" description="Low complexity" evidence="1">
    <location>
        <begin position="574"/>
        <end position="605"/>
    </location>
</feature>
<proteinExistence type="predicted"/>
<feature type="compositionally biased region" description="Low complexity" evidence="1">
    <location>
        <begin position="555"/>
        <end position="566"/>
    </location>
</feature>
<comment type="caution">
    <text evidence="3">The sequence shown here is derived from an EMBL/GenBank/DDBJ whole genome shotgun (WGS) entry which is preliminary data.</text>
</comment>
<dbReference type="AlphaFoldDB" id="A0A8T4GUQ5"/>
<evidence type="ECO:0000313" key="3">
    <source>
        <dbReference type="EMBL" id="MBP1986130.1"/>
    </source>
</evidence>
<dbReference type="EMBL" id="JAGGLC010000001">
    <property type="protein sequence ID" value="MBP1986130.1"/>
    <property type="molecule type" value="Genomic_DNA"/>
</dbReference>
<organism evidence="3 4">
    <name type="scientific">Halolamina salifodinae</name>
    <dbReference type="NCBI Taxonomy" id="1202767"/>
    <lineage>
        <taxon>Archaea</taxon>
        <taxon>Methanobacteriati</taxon>
        <taxon>Methanobacteriota</taxon>
        <taxon>Stenosarchaea group</taxon>
        <taxon>Halobacteria</taxon>
        <taxon>Halobacteriales</taxon>
        <taxon>Haloferacaceae</taxon>
    </lineage>
</organism>
<dbReference type="RefSeq" id="WP_209490319.1">
    <property type="nucleotide sequence ID" value="NZ_JAGGLC010000001.1"/>
</dbReference>
<dbReference type="SUPFAM" id="SSF52540">
    <property type="entry name" value="P-loop containing nucleoside triphosphate hydrolases"/>
    <property type="match status" value="1"/>
</dbReference>
<dbReference type="GO" id="GO:0006139">
    <property type="term" value="P:nucleobase-containing compound metabolic process"/>
    <property type="evidence" value="ECO:0007669"/>
    <property type="project" value="InterPro"/>
</dbReference>
<dbReference type="GO" id="GO:0003678">
    <property type="term" value="F:DNA helicase activity"/>
    <property type="evidence" value="ECO:0007669"/>
    <property type="project" value="TreeGrafter"/>
</dbReference>
<dbReference type="InterPro" id="IPR027417">
    <property type="entry name" value="P-loop_NTPase"/>
</dbReference>
<gene>
    <name evidence="3" type="ORF">J2753_000603</name>
</gene>
<feature type="region of interest" description="Disordered" evidence="1">
    <location>
        <begin position="537"/>
        <end position="627"/>
    </location>
</feature>
<dbReference type="GO" id="GO:0003676">
    <property type="term" value="F:nucleic acid binding"/>
    <property type="evidence" value="ECO:0007669"/>
    <property type="project" value="InterPro"/>
</dbReference>
<dbReference type="Gene3D" id="3.40.50.300">
    <property type="entry name" value="P-loop containing nucleotide triphosphate hydrolases"/>
    <property type="match status" value="2"/>
</dbReference>
<dbReference type="PANTHER" id="PTHR11472:SF34">
    <property type="entry name" value="REGULATOR OF TELOMERE ELONGATION HELICASE 1"/>
    <property type="match status" value="1"/>
</dbReference>
<keyword evidence="3" id="KW-0347">Helicase</keyword>
<keyword evidence="4" id="KW-1185">Reference proteome</keyword>
<dbReference type="OrthoDB" id="76985at2157"/>
<sequence>MEPARIPDSFPAPSFRGNQEQALADIRDAFAAGNDVVLVRAPTGSGKSLLARSIMGAARTVGEADPAQPTGAYYTTPQVSQLDDVEADDLLEEFRIIRGKNNYDCILPGEHDTPVDQAPCVRKKGFDCTVRHRCPYFSDRSIASNQSIAAMTLAYFMQTAGSDVFRMRDVCVVDEAHGLAEWAEMYAAVELDPRRVPVWDDIDVPDVTAATGDEVEGAVRFSEQLLERCEAEKDRLLAKPELTPDEAARRDRLQELISELSYFAEDYRDPQSPTTWVVDQPDGAGGSITIKPLDPAKYLKHTVWDRGSKFALLSATILNKEAFCRGVGLDPDNVALVEVGHTFPVENRPLYDTTQGKMTYEHRDETLPKIADLIVRLMAKHADEKGLIHCHSYAIQEQLAERLAELGVAGRIRVHDRENRDAELETWKASDDPELFLSVKMEEALNLEGDLCRWQVLCKAPYLNTKDSRVEQRLEQGQWAWYYRAALQTVIQGCGRVVRSPDDYGATYLADDSLLELFDRASTDIPDWFQEQVDRLSKPTLPTADPEAALSGVDASPSARSGGRTSRTSRRSSDSSSSGGSSSRSSGGSSSTSSASSSSSAASTTNRTEADAEKRDNHPLSDVWGDG</sequence>
<dbReference type="GO" id="GO:0016818">
    <property type="term" value="F:hydrolase activity, acting on acid anhydrides, in phosphorus-containing anhydrides"/>
    <property type="evidence" value="ECO:0007669"/>
    <property type="project" value="InterPro"/>
</dbReference>
<dbReference type="GO" id="GO:0005524">
    <property type="term" value="F:ATP binding"/>
    <property type="evidence" value="ECO:0007669"/>
    <property type="project" value="InterPro"/>
</dbReference>
<dbReference type="SMART" id="SM00491">
    <property type="entry name" value="HELICc2"/>
    <property type="match status" value="1"/>
</dbReference>